<dbReference type="AlphaFoldDB" id="A0A444L677"/>
<proteinExistence type="predicted"/>
<protein>
    <submittedName>
        <fullName evidence="1">Uncharacterized protein</fullName>
    </submittedName>
</protein>
<comment type="caution">
    <text evidence="1">The sequence shown here is derived from an EMBL/GenBank/DDBJ whole genome shotgun (WGS) entry which is preliminary data.</text>
</comment>
<reference evidence="1 2" key="1">
    <citation type="submission" date="2018-12" db="EMBL/GenBank/DDBJ databases">
        <title>The complete genome of the methanogenic archaea of the candidate phylum Verstraetearchaeota, obtained from the metagenome of underground thermal water.</title>
        <authorList>
            <person name="Kadnikov V.V."/>
            <person name="Mardanov A.V."/>
            <person name="Beletsky A.V."/>
            <person name="Karnachuk O.V."/>
            <person name="Ravin N.V."/>
        </authorList>
    </citation>
    <scope>NUCLEOTIDE SEQUENCE [LARGE SCALE GENOMIC DNA]</scope>
    <source>
        <strain evidence="1">Ch88</strain>
    </source>
</reference>
<gene>
    <name evidence="1" type="ORF">Metus_1037</name>
</gene>
<evidence type="ECO:0000313" key="1">
    <source>
        <dbReference type="EMBL" id="RWX73063.1"/>
    </source>
</evidence>
<accession>A0A444L677</accession>
<name>A0A444L677_METS7</name>
<sequence length="202" mass="22443">MPEFSKNWERQERAPVQSGPLKPAIENAIRLISAQTQRLDFASNKLVEKDRQIFQKVVDAYAKHDRSRALMYANELAEVRKLAKRVTQIKLALETISLRLTTVKDYGDFVNTVTPAISIIKGVQSNIFQIVPEAEKGFSLLSESLSSIVTEAGASSNLNVSFEAANEDASRILSEAATVAEQRIKEKFPDLPADVPREGIEI</sequence>
<organism evidence="1 2">
    <name type="scientific">Methanosuratincola subterraneus</name>
    <dbReference type="NCBI Taxonomy" id="2593994"/>
    <lineage>
        <taxon>Archaea</taxon>
        <taxon>Thermoproteota</taxon>
        <taxon>Methanosuratincolia</taxon>
        <taxon>Candidatus Methanomethylicales</taxon>
        <taxon>Candidatus Methanomethylicaceae</taxon>
        <taxon>Candidatus Methanosuratincola (ex Vanwonterghem et al. 2016)</taxon>
    </lineage>
</organism>
<dbReference type="EMBL" id="RXGA01000003">
    <property type="protein sequence ID" value="RWX73063.1"/>
    <property type="molecule type" value="Genomic_DNA"/>
</dbReference>
<dbReference type="Gene3D" id="6.10.140.1230">
    <property type="match status" value="1"/>
</dbReference>
<evidence type="ECO:0000313" key="2">
    <source>
        <dbReference type="Proteomes" id="UP000288215"/>
    </source>
</evidence>
<dbReference type="Proteomes" id="UP000288215">
    <property type="component" value="Unassembled WGS sequence"/>
</dbReference>